<dbReference type="InterPro" id="IPR013527">
    <property type="entry name" value="YicC-like_N"/>
</dbReference>
<gene>
    <name evidence="8" type="ORF">METZ01_LOCUS381904</name>
</gene>
<dbReference type="AlphaFoldDB" id="A0A382U442"/>
<evidence type="ECO:0000259" key="7">
    <source>
        <dbReference type="Pfam" id="PF08340"/>
    </source>
</evidence>
<evidence type="ECO:0000259" key="6">
    <source>
        <dbReference type="Pfam" id="PF03755"/>
    </source>
</evidence>
<feature type="non-terminal residue" evidence="8">
    <location>
        <position position="279"/>
    </location>
</feature>
<dbReference type="InterPro" id="IPR005229">
    <property type="entry name" value="YicC/YloC-like"/>
</dbReference>
<evidence type="ECO:0000256" key="3">
    <source>
        <dbReference type="ARBA" id="ARBA00022759"/>
    </source>
</evidence>
<protein>
    <recommendedName>
        <fullName evidence="9">YicC family protein</fullName>
    </recommendedName>
</protein>
<evidence type="ECO:0000256" key="5">
    <source>
        <dbReference type="ARBA" id="ARBA00035648"/>
    </source>
</evidence>
<dbReference type="Pfam" id="PF08340">
    <property type="entry name" value="YicC-like_C"/>
    <property type="match status" value="1"/>
</dbReference>
<accession>A0A382U442</accession>
<dbReference type="EMBL" id="UINC01141362">
    <property type="protein sequence ID" value="SVD29050.1"/>
    <property type="molecule type" value="Genomic_DNA"/>
</dbReference>
<dbReference type="NCBIfam" id="TIGR00255">
    <property type="entry name" value="YicC/YloC family endoribonuclease"/>
    <property type="match status" value="1"/>
</dbReference>
<evidence type="ECO:0000313" key="8">
    <source>
        <dbReference type="EMBL" id="SVD29050.1"/>
    </source>
</evidence>
<name>A0A382U442_9ZZZZ</name>
<organism evidence="8">
    <name type="scientific">marine metagenome</name>
    <dbReference type="NCBI Taxonomy" id="408172"/>
    <lineage>
        <taxon>unclassified sequences</taxon>
        <taxon>metagenomes</taxon>
        <taxon>ecological metagenomes</taxon>
    </lineage>
</organism>
<dbReference type="GO" id="GO:0004521">
    <property type="term" value="F:RNA endonuclease activity"/>
    <property type="evidence" value="ECO:0007669"/>
    <property type="project" value="InterPro"/>
</dbReference>
<sequence length="279" mass="31582">MLISMTGFGRAECQDGDYSYKAEIRSVNNRFIEINTRLPKAFLDLELPLKKLVKSHCARGSINVTITLANANGNPGDWEIKPNLPLASQYVEALKEIQTSLGLEGKVNIDSIIGLRDIIKVEPVTIDPAKESLLVNIAESALASLQKMREEEGKYLQNDLSERIDTIEKHAEQIKTRQPEIIQEYKARLKEKIKLLNDGIEIDESRLAQETAILADRCDITEEITRFVSHLKQFRKLFESTEPMGRKLEFITQEINREVNTMGSKSSDTQVANLVIEIK</sequence>
<dbReference type="PANTHER" id="PTHR30636:SF3">
    <property type="entry name" value="UPF0701 PROTEIN YICC"/>
    <property type="match status" value="1"/>
</dbReference>
<feature type="domain" description="Endoribonuclease YicC-like N-terminal" evidence="6">
    <location>
        <begin position="4"/>
        <end position="157"/>
    </location>
</feature>
<comment type="similarity">
    <text evidence="5">Belongs to the YicC/YloC family.</text>
</comment>
<dbReference type="Pfam" id="PF03755">
    <property type="entry name" value="YicC-like_N"/>
    <property type="match status" value="1"/>
</dbReference>
<evidence type="ECO:0000256" key="2">
    <source>
        <dbReference type="ARBA" id="ARBA00022722"/>
    </source>
</evidence>
<keyword evidence="2" id="KW-0540">Nuclease</keyword>
<evidence type="ECO:0008006" key="9">
    <source>
        <dbReference type="Google" id="ProtNLM"/>
    </source>
</evidence>
<dbReference type="InterPro" id="IPR013551">
    <property type="entry name" value="YicC-like_C"/>
</dbReference>
<comment type="cofactor">
    <cofactor evidence="1">
        <name>a divalent metal cation</name>
        <dbReference type="ChEBI" id="CHEBI:60240"/>
    </cofactor>
</comment>
<reference evidence="8" key="1">
    <citation type="submission" date="2018-05" db="EMBL/GenBank/DDBJ databases">
        <authorList>
            <person name="Lanie J.A."/>
            <person name="Ng W.-L."/>
            <person name="Kazmierczak K.M."/>
            <person name="Andrzejewski T.M."/>
            <person name="Davidsen T.M."/>
            <person name="Wayne K.J."/>
            <person name="Tettelin H."/>
            <person name="Glass J.I."/>
            <person name="Rusch D."/>
            <person name="Podicherti R."/>
            <person name="Tsui H.-C.T."/>
            <person name="Winkler M.E."/>
        </authorList>
    </citation>
    <scope>NUCLEOTIDE SEQUENCE</scope>
</reference>
<dbReference type="GO" id="GO:0016787">
    <property type="term" value="F:hydrolase activity"/>
    <property type="evidence" value="ECO:0007669"/>
    <property type="project" value="UniProtKB-KW"/>
</dbReference>
<evidence type="ECO:0000256" key="4">
    <source>
        <dbReference type="ARBA" id="ARBA00022801"/>
    </source>
</evidence>
<keyword evidence="4" id="KW-0378">Hydrolase</keyword>
<evidence type="ECO:0000256" key="1">
    <source>
        <dbReference type="ARBA" id="ARBA00001968"/>
    </source>
</evidence>
<keyword evidence="3" id="KW-0255">Endonuclease</keyword>
<proteinExistence type="inferred from homology"/>
<feature type="domain" description="Endoribonuclease YicC-like C-terminal" evidence="7">
    <location>
        <begin position="174"/>
        <end position="279"/>
    </location>
</feature>
<dbReference type="PANTHER" id="PTHR30636">
    <property type="entry name" value="UPF0701 PROTEIN YICC"/>
    <property type="match status" value="1"/>
</dbReference>